<dbReference type="FunFam" id="1.25.40.90:FF:000016">
    <property type="entry name" value="mRNA cleavage factor complex component Pcf11"/>
    <property type="match status" value="1"/>
</dbReference>
<dbReference type="OrthoDB" id="343582at2759"/>
<dbReference type="Gene3D" id="1.25.40.90">
    <property type="match status" value="1"/>
</dbReference>
<feature type="compositionally biased region" description="Polar residues" evidence="1">
    <location>
        <begin position="345"/>
        <end position="362"/>
    </location>
</feature>
<proteinExistence type="predicted"/>
<dbReference type="InterPro" id="IPR008942">
    <property type="entry name" value="ENTH_VHS"/>
</dbReference>
<dbReference type="InterPro" id="IPR045154">
    <property type="entry name" value="PCF11-like"/>
</dbReference>
<dbReference type="GO" id="GO:0031124">
    <property type="term" value="P:mRNA 3'-end processing"/>
    <property type="evidence" value="ECO:0007669"/>
    <property type="project" value="InterPro"/>
</dbReference>
<dbReference type="GO" id="GO:0006369">
    <property type="term" value="P:termination of RNA polymerase II transcription"/>
    <property type="evidence" value="ECO:0007669"/>
    <property type="project" value="InterPro"/>
</dbReference>
<feature type="region of interest" description="Disordered" evidence="1">
    <location>
        <begin position="140"/>
        <end position="189"/>
    </location>
</feature>
<dbReference type="GO" id="GO:0005849">
    <property type="term" value="C:mRNA cleavage factor complex"/>
    <property type="evidence" value="ECO:0007669"/>
    <property type="project" value="TreeGrafter"/>
</dbReference>
<feature type="compositionally biased region" description="Polar residues" evidence="1">
    <location>
        <begin position="321"/>
        <end position="335"/>
    </location>
</feature>
<dbReference type="Proteomes" id="UP000187429">
    <property type="component" value="Unassembled WGS sequence"/>
</dbReference>
<name>A0A1R1YSA4_9FUNG</name>
<reference evidence="4" key="1">
    <citation type="submission" date="2017-01" db="EMBL/GenBank/DDBJ databases">
        <authorList>
            <person name="Wang Y."/>
            <person name="White M."/>
            <person name="Kvist S."/>
            <person name="Moncalvo J.-M."/>
        </authorList>
    </citation>
    <scope>NUCLEOTIDE SEQUENCE [LARGE SCALE GENOMIC DNA]</scope>
    <source>
        <strain evidence="4">ID-206-W2</strain>
    </source>
</reference>
<evidence type="ECO:0000313" key="4">
    <source>
        <dbReference type="Proteomes" id="UP000187429"/>
    </source>
</evidence>
<feature type="compositionally biased region" description="Polar residues" evidence="1">
    <location>
        <begin position="254"/>
        <end position="270"/>
    </location>
</feature>
<dbReference type="PANTHER" id="PTHR15921:SF3">
    <property type="entry name" value="PRE-MRNA CLEAVAGE COMPLEX 2 PROTEIN PCF11"/>
    <property type="match status" value="1"/>
</dbReference>
<dbReference type="Pfam" id="PF04818">
    <property type="entry name" value="CID"/>
    <property type="match status" value="1"/>
</dbReference>
<dbReference type="EMBL" id="LSSM01000184">
    <property type="protein sequence ID" value="OMJ29772.1"/>
    <property type="molecule type" value="Genomic_DNA"/>
</dbReference>
<dbReference type="AlphaFoldDB" id="A0A1R1YSA4"/>
<gene>
    <name evidence="3" type="ORF">AYI69_g702</name>
</gene>
<feature type="compositionally biased region" description="Low complexity" evidence="1">
    <location>
        <begin position="175"/>
        <end position="186"/>
    </location>
</feature>
<sequence>MSSDDILQTVYDDYRTGLSDLTFNSKPIITNLTIIAAEQSKFAKMIVRAIEHHLDSVNPSMKLPAFYLLDSICKNNGPIYVSMFQPRIDSIFMKTYTTVSQEIQKSLIRVLTTWYNTPSGKPLFSRDSLESIKADLNSYNNPRSYNGSIKPHQNPRPFKVHQNLPNASLPHSNLPKSSSQPKSKPSNQVDTEALIQKVNNILIKKQIQRLKFPNNTDLKNSIEFLNEIQNLIKQKGIPQSQLLKIQNQLQGFDTSESHNSVDTSTTNLKNSLKDQPLNSPSNSKLSKNTITPNANEKPPLKRPFLDPSKPKKSLKSDKSLNSHSRPQLFPSNNQKNFKKMAYIPRQNNRPPKFSARNNNPTKNFDEPKSNSYITNNNYNDQRNQMSIPRNNDPVPSPNINNRSEKKPEISSSNSYNYKDSNQPPPLNYNNNSNIINHSQNSANFNPTNQYTNNSDVIYNSSRPNTQRYSATNDYSNLPSSLNSSNFIPNSASTPNYNSPAVSENSHFSSIKNSAPSGYPIIDNNNLNDAKNPINSLQLYPPLPNANPIPNINPITISNHLNNNLQHLFTNNIQNVNYNNKFPTHSALNQHIPPFNPNNFLIESLKASGLYQNITSIVPNFNNSDSQLNSFKPKIELIAFDSNSLKVNRPDAYKILFTDYPTYCSQCGWRTAESSNLESKPKMRAHLDWHFRNNRKLKENSRRRRPRGWFISQSLWLSEDSLSENSNLNHDISPFDSLSANKNNNANSSSNELNSISSNLNSQSGNSFNKSPNSNFNLEANSMSIGDENRLMLMQKTVAIPEGNTVTYCLVCKEPFKSIWNDSEEEWYYTNAVLKDGTIIHSTCAADMKNVLCSPYFLYIYTPHPPPLSPLFKNNLSTNLLIASHTLKRIPLDT</sequence>
<dbReference type="InterPro" id="IPR047415">
    <property type="entry name" value="Pcf11_CID"/>
</dbReference>
<dbReference type="Pfam" id="PF21936">
    <property type="entry name" value="Pcf11_C"/>
    <property type="match status" value="1"/>
</dbReference>
<keyword evidence="4" id="KW-1185">Reference proteome</keyword>
<dbReference type="CDD" id="cd16982">
    <property type="entry name" value="CID_Pcf11"/>
    <property type="match status" value="1"/>
</dbReference>
<evidence type="ECO:0000313" key="3">
    <source>
        <dbReference type="EMBL" id="OMJ29772.1"/>
    </source>
</evidence>
<comment type="caution">
    <text evidence="3">The sequence shown here is derived from an EMBL/GenBank/DDBJ whole genome shotgun (WGS) entry which is preliminary data.</text>
</comment>
<feature type="compositionally biased region" description="Polar residues" evidence="1">
    <location>
        <begin position="369"/>
        <end position="389"/>
    </location>
</feature>
<feature type="region of interest" description="Disordered" evidence="1">
    <location>
        <begin position="254"/>
        <end position="472"/>
    </location>
</feature>
<dbReference type="GO" id="GO:0003729">
    <property type="term" value="F:mRNA binding"/>
    <property type="evidence" value="ECO:0007669"/>
    <property type="project" value="InterPro"/>
</dbReference>
<dbReference type="PROSITE" id="PS51391">
    <property type="entry name" value="CID"/>
    <property type="match status" value="1"/>
</dbReference>
<feature type="region of interest" description="Disordered" evidence="1">
    <location>
        <begin position="742"/>
        <end position="772"/>
    </location>
</feature>
<dbReference type="InterPro" id="IPR054127">
    <property type="entry name" value="Pcf11_C"/>
</dbReference>
<feature type="compositionally biased region" description="Polar residues" evidence="1">
    <location>
        <begin position="444"/>
        <end position="472"/>
    </location>
</feature>
<feature type="compositionally biased region" description="Low complexity" evidence="1">
    <location>
        <begin position="276"/>
        <end position="288"/>
    </location>
</feature>
<dbReference type="PANTHER" id="PTHR15921">
    <property type="entry name" value="PRE-MRNA CLEAVAGE COMPLEX II"/>
    <property type="match status" value="1"/>
</dbReference>
<evidence type="ECO:0000256" key="1">
    <source>
        <dbReference type="SAM" id="MobiDB-lite"/>
    </source>
</evidence>
<accession>A0A1R1YSA4</accession>
<dbReference type="SMART" id="SM00582">
    <property type="entry name" value="RPR"/>
    <property type="match status" value="1"/>
</dbReference>
<dbReference type="GO" id="GO:0005737">
    <property type="term" value="C:cytoplasm"/>
    <property type="evidence" value="ECO:0007669"/>
    <property type="project" value="TreeGrafter"/>
</dbReference>
<dbReference type="InterPro" id="IPR006569">
    <property type="entry name" value="CID_dom"/>
</dbReference>
<protein>
    <recommendedName>
        <fullName evidence="2">CID domain-containing protein</fullName>
    </recommendedName>
</protein>
<feature type="compositionally biased region" description="Low complexity" evidence="1">
    <location>
        <begin position="410"/>
        <end position="443"/>
    </location>
</feature>
<evidence type="ECO:0000259" key="2">
    <source>
        <dbReference type="PROSITE" id="PS51391"/>
    </source>
</evidence>
<organism evidence="3 4">
    <name type="scientific">Smittium culicis</name>
    <dbReference type="NCBI Taxonomy" id="133412"/>
    <lineage>
        <taxon>Eukaryota</taxon>
        <taxon>Fungi</taxon>
        <taxon>Fungi incertae sedis</taxon>
        <taxon>Zoopagomycota</taxon>
        <taxon>Kickxellomycotina</taxon>
        <taxon>Harpellomycetes</taxon>
        <taxon>Harpellales</taxon>
        <taxon>Legeriomycetaceae</taxon>
        <taxon>Smittium</taxon>
    </lineage>
</organism>
<dbReference type="SUPFAM" id="SSF48464">
    <property type="entry name" value="ENTH/VHS domain"/>
    <property type="match status" value="1"/>
</dbReference>
<feature type="domain" description="CID" evidence="2">
    <location>
        <begin position="6"/>
        <end position="140"/>
    </location>
</feature>
<dbReference type="GO" id="GO:0000993">
    <property type="term" value="F:RNA polymerase II complex binding"/>
    <property type="evidence" value="ECO:0007669"/>
    <property type="project" value="InterPro"/>
</dbReference>